<sequence>MKRLMWAMASNQTSKLMNLEYKMLRRFCRIIIFSWAKSSSTVTLSRSTCRSMRWQTSTTTL</sequence>
<organism evidence="1">
    <name type="scientific">Brassica oleracea</name>
    <name type="common">Wild cabbage</name>
    <dbReference type="NCBI Taxonomy" id="3712"/>
    <lineage>
        <taxon>Eukaryota</taxon>
        <taxon>Viridiplantae</taxon>
        <taxon>Streptophyta</taxon>
        <taxon>Embryophyta</taxon>
        <taxon>Tracheophyta</taxon>
        <taxon>Spermatophyta</taxon>
        <taxon>Magnoliopsida</taxon>
        <taxon>eudicotyledons</taxon>
        <taxon>Gunneridae</taxon>
        <taxon>Pentapetalae</taxon>
        <taxon>rosids</taxon>
        <taxon>malvids</taxon>
        <taxon>Brassicales</taxon>
        <taxon>Brassicaceae</taxon>
        <taxon>Brassiceae</taxon>
        <taxon>Brassica</taxon>
    </lineage>
</organism>
<proteinExistence type="predicted"/>
<evidence type="ECO:0000313" key="1">
    <source>
        <dbReference type="EMBL" id="VDD44166.1"/>
    </source>
</evidence>
<dbReference type="EMBL" id="LR031877">
    <property type="protein sequence ID" value="VDD44166.1"/>
    <property type="molecule type" value="Genomic_DNA"/>
</dbReference>
<name>A0A3P6F2K1_BRAOL</name>
<reference evidence="1" key="1">
    <citation type="submission" date="2018-11" db="EMBL/GenBank/DDBJ databases">
        <authorList>
            <consortium name="Genoscope - CEA"/>
            <person name="William W."/>
        </authorList>
    </citation>
    <scope>NUCLEOTIDE SEQUENCE</scope>
</reference>
<gene>
    <name evidence="1" type="ORF">BOLC5T31713H</name>
</gene>
<accession>A0A3P6F2K1</accession>
<protein>
    <submittedName>
        <fullName evidence="1">Uncharacterized protein</fullName>
    </submittedName>
</protein>
<dbReference type="AlphaFoldDB" id="A0A3P6F2K1"/>